<name>A0A1G5FHY8_9BACT</name>
<evidence type="ECO:0000313" key="2">
    <source>
        <dbReference type="EMBL" id="SCY38480.1"/>
    </source>
</evidence>
<dbReference type="EMBL" id="FMUX01000008">
    <property type="protein sequence ID" value="SCY38480.1"/>
    <property type="molecule type" value="Genomic_DNA"/>
</dbReference>
<protein>
    <submittedName>
        <fullName evidence="2">Uncharacterized protein</fullName>
    </submittedName>
</protein>
<dbReference type="STRING" id="419481.SAMN05216233_10863"/>
<feature type="region of interest" description="Disordered" evidence="1">
    <location>
        <begin position="1"/>
        <end position="41"/>
    </location>
</feature>
<reference evidence="2 3" key="1">
    <citation type="submission" date="2016-10" db="EMBL/GenBank/DDBJ databases">
        <authorList>
            <person name="de Groot N.N."/>
        </authorList>
    </citation>
    <scope>NUCLEOTIDE SEQUENCE [LARGE SCALE GENOMIC DNA]</scope>
    <source>
        <strain evidence="2 3">AA1</strain>
    </source>
</reference>
<evidence type="ECO:0000313" key="3">
    <source>
        <dbReference type="Proteomes" id="UP000198870"/>
    </source>
</evidence>
<organism evidence="2 3">
    <name type="scientific">Desulfoluna spongiiphila</name>
    <dbReference type="NCBI Taxonomy" id="419481"/>
    <lineage>
        <taxon>Bacteria</taxon>
        <taxon>Pseudomonadati</taxon>
        <taxon>Thermodesulfobacteriota</taxon>
        <taxon>Desulfobacteria</taxon>
        <taxon>Desulfobacterales</taxon>
        <taxon>Desulfolunaceae</taxon>
        <taxon>Desulfoluna</taxon>
    </lineage>
</organism>
<gene>
    <name evidence="2" type="ORF">SAMN05216233_10863</name>
</gene>
<proteinExistence type="predicted"/>
<keyword evidence="3" id="KW-1185">Reference proteome</keyword>
<evidence type="ECO:0000256" key="1">
    <source>
        <dbReference type="SAM" id="MobiDB-lite"/>
    </source>
</evidence>
<accession>A0A1G5FHY8</accession>
<dbReference type="Proteomes" id="UP000198870">
    <property type="component" value="Unassembled WGS sequence"/>
</dbReference>
<dbReference type="AlphaFoldDB" id="A0A1G5FHY8"/>
<sequence>MSLGGQFYMSPDRARPSGSIKPRTYRKKGRKEYISASKSKRMSTSKGRRILRLQLGYLKRNLGYIDVLSKEVGLQILKPKVYKELLVITELYRQRKTMFDRRVKRIDD</sequence>